<evidence type="ECO:0000313" key="3">
    <source>
        <dbReference type="Proteomes" id="UP001576774"/>
    </source>
</evidence>
<dbReference type="Proteomes" id="UP001576774">
    <property type="component" value="Unassembled WGS sequence"/>
</dbReference>
<evidence type="ECO:0000256" key="1">
    <source>
        <dbReference type="SAM" id="Phobius"/>
    </source>
</evidence>
<accession>A0ABV4X023</accession>
<organism evidence="2 3">
    <name type="scientific">Floridaenema aerugineum BLCC-F46</name>
    <dbReference type="NCBI Taxonomy" id="3153654"/>
    <lineage>
        <taxon>Bacteria</taxon>
        <taxon>Bacillati</taxon>
        <taxon>Cyanobacteriota</taxon>
        <taxon>Cyanophyceae</taxon>
        <taxon>Oscillatoriophycideae</taxon>
        <taxon>Aerosakkonematales</taxon>
        <taxon>Aerosakkonemataceae</taxon>
        <taxon>Floridanema</taxon>
        <taxon>Floridanema aerugineum</taxon>
    </lineage>
</organism>
<name>A0ABV4X023_9CYAN</name>
<dbReference type="Pfam" id="PF26394">
    <property type="entry name" value="Psb34"/>
    <property type="match status" value="1"/>
</dbReference>
<dbReference type="InterPro" id="IPR048028">
    <property type="entry name" value="Psb34-like"/>
</dbReference>
<feature type="transmembrane region" description="Helical" evidence="1">
    <location>
        <begin position="34"/>
        <end position="55"/>
    </location>
</feature>
<sequence>MPYTTEEGGRLNNFAVEPKVYQATPPTKAEQRNYIIMGALAVVLVSALIFVAFSVSSVS</sequence>
<comment type="caution">
    <text evidence="2">The sequence shown here is derived from an EMBL/GenBank/DDBJ whole genome shotgun (WGS) entry which is preliminary data.</text>
</comment>
<proteinExistence type="predicted"/>
<dbReference type="EMBL" id="JBHFNQ010000040">
    <property type="protein sequence ID" value="MFB2876114.1"/>
    <property type="molecule type" value="Genomic_DNA"/>
</dbReference>
<dbReference type="RefSeq" id="WP_413269255.1">
    <property type="nucleotide sequence ID" value="NZ_JBHFNQ010000040.1"/>
</dbReference>
<keyword evidence="1" id="KW-0812">Transmembrane</keyword>
<keyword evidence="1" id="KW-1133">Transmembrane helix</keyword>
<dbReference type="NCBIfam" id="NF033486">
    <property type="entry name" value="harvest_ssl1498"/>
    <property type="match status" value="1"/>
</dbReference>
<reference evidence="2 3" key="1">
    <citation type="submission" date="2024-09" db="EMBL/GenBank/DDBJ databases">
        <title>Floridaenema gen nov. (Aerosakkonemataceae, Aerosakkonematales ord. nov., Cyanobacteria) from benthic tropical and subtropical fresh waters, with the description of four new species.</title>
        <authorList>
            <person name="Moretto J.A."/>
            <person name="Berthold D.E."/>
            <person name="Lefler F.W."/>
            <person name="Huang I.-S."/>
            <person name="Laughinghouse H. IV."/>
        </authorList>
    </citation>
    <scope>NUCLEOTIDE SEQUENCE [LARGE SCALE GENOMIC DNA]</scope>
    <source>
        <strain evidence="2 3">BLCC-F46</strain>
    </source>
</reference>
<keyword evidence="3" id="KW-1185">Reference proteome</keyword>
<protein>
    <submittedName>
        <fullName evidence="2">Photosystem II assembly protein Psb34</fullName>
    </submittedName>
</protein>
<keyword evidence="1" id="KW-0472">Membrane</keyword>
<gene>
    <name evidence="2" type="primary">psb34</name>
    <name evidence="2" type="ORF">ACE1CC_04400</name>
</gene>
<evidence type="ECO:0000313" key="2">
    <source>
        <dbReference type="EMBL" id="MFB2876114.1"/>
    </source>
</evidence>